<feature type="binding site" evidence="12">
    <location>
        <position position="90"/>
    </location>
    <ligand>
        <name>Na(+)</name>
        <dbReference type="ChEBI" id="CHEBI:29101"/>
        <note>structural</note>
    </ligand>
</feature>
<keyword evidence="9 12" id="KW-0407">Ion channel</keyword>
<dbReference type="GO" id="GO:0140114">
    <property type="term" value="P:cellular detoxification of fluoride"/>
    <property type="evidence" value="ECO:0007669"/>
    <property type="project" value="UniProtKB-UniRule"/>
</dbReference>
<evidence type="ECO:0000256" key="1">
    <source>
        <dbReference type="ARBA" id="ARBA00004651"/>
    </source>
</evidence>
<keyword evidence="2 12" id="KW-1003">Cell membrane</keyword>
<evidence type="ECO:0000256" key="3">
    <source>
        <dbReference type="ARBA" id="ARBA00022519"/>
    </source>
</evidence>
<feature type="binding site" evidence="12">
    <location>
        <position position="93"/>
    </location>
    <ligand>
        <name>Na(+)</name>
        <dbReference type="ChEBI" id="CHEBI:29101"/>
        <note>structural</note>
    </ligand>
</feature>
<dbReference type="GO" id="GO:0005886">
    <property type="term" value="C:plasma membrane"/>
    <property type="evidence" value="ECO:0007669"/>
    <property type="project" value="UniProtKB-SubCell"/>
</dbReference>
<comment type="activity regulation">
    <text evidence="12">Na(+) is not transported, but it plays an essential structural role and its presence is essential for fluoride channel function.</text>
</comment>
<feature type="transmembrane region" description="Helical" evidence="12">
    <location>
        <begin position="49"/>
        <end position="73"/>
    </location>
</feature>
<dbReference type="HAMAP" id="MF_00454">
    <property type="entry name" value="FluC"/>
    <property type="match status" value="1"/>
</dbReference>
<proteinExistence type="inferred from homology"/>
<protein>
    <recommendedName>
        <fullName evidence="12">Fluoride-specific ion channel FluC</fullName>
    </recommendedName>
</protein>
<evidence type="ECO:0000256" key="5">
    <source>
        <dbReference type="ARBA" id="ARBA00022989"/>
    </source>
</evidence>
<dbReference type="PANTHER" id="PTHR28259:SF1">
    <property type="entry name" value="FLUORIDE EXPORT PROTEIN 1-RELATED"/>
    <property type="match status" value="1"/>
</dbReference>
<comment type="function">
    <text evidence="12">Fluoride-specific ion channel. Important for reducing fluoride concentration in the cell, thus reducing its toxicity.</text>
</comment>
<evidence type="ECO:0000313" key="14">
    <source>
        <dbReference type="Proteomes" id="UP001139353"/>
    </source>
</evidence>
<keyword evidence="3" id="KW-0997">Cell inner membrane</keyword>
<comment type="similarity">
    <text evidence="10 12">Belongs to the fluoride channel Fluc/FEX (TC 1.A.43) family.</text>
</comment>
<dbReference type="Proteomes" id="UP001139353">
    <property type="component" value="Unassembled WGS sequence"/>
</dbReference>
<dbReference type="PANTHER" id="PTHR28259">
    <property type="entry name" value="FLUORIDE EXPORT PROTEIN 1-RELATED"/>
    <property type="match status" value="1"/>
</dbReference>
<evidence type="ECO:0000256" key="4">
    <source>
        <dbReference type="ARBA" id="ARBA00022692"/>
    </source>
</evidence>
<keyword evidence="7 12" id="KW-0406">Ion transport</keyword>
<evidence type="ECO:0000256" key="12">
    <source>
        <dbReference type="HAMAP-Rule" id="MF_00454"/>
    </source>
</evidence>
<evidence type="ECO:0000256" key="8">
    <source>
        <dbReference type="ARBA" id="ARBA00023136"/>
    </source>
</evidence>
<feature type="transmembrane region" description="Helical" evidence="12">
    <location>
        <begin position="20"/>
        <end position="37"/>
    </location>
</feature>
<evidence type="ECO:0000256" key="6">
    <source>
        <dbReference type="ARBA" id="ARBA00023053"/>
    </source>
</evidence>
<dbReference type="GO" id="GO:0046872">
    <property type="term" value="F:metal ion binding"/>
    <property type="evidence" value="ECO:0007669"/>
    <property type="project" value="UniProtKB-KW"/>
</dbReference>
<keyword evidence="5 12" id="KW-1133">Transmembrane helix</keyword>
<dbReference type="InterPro" id="IPR003691">
    <property type="entry name" value="FluC"/>
</dbReference>
<dbReference type="AlphaFoldDB" id="A0A9X1YJQ1"/>
<feature type="transmembrane region" description="Helical" evidence="12">
    <location>
        <begin position="111"/>
        <end position="135"/>
    </location>
</feature>
<comment type="catalytic activity">
    <reaction evidence="11">
        <text>fluoride(in) = fluoride(out)</text>
        <dbReference type="Rhea" id="RHEA:76159"/>
        <dbReference type="ChEBI" id="CHEBI:17051"/>
    </reaction>
    <physiologicalReaction direction="left-to-right" evidence="11">
        <dbReference type="Rhea" id="RHEA:76160"/>
    </physiologicalReaction>
</comment>
<accession>A0A9X1YJQ1</accession>
<comment type="caution">
    <text evidence="13">The sequence shown here is derived from an EMBL/GenBank/DDBJ whole genome shotgun (WGS) entry which is preliminary data.</text>
</comment>
<evidence type="ECO:0000256" key="10">
    <source>
        <dbReference type="ARBA" id="ARBA00035120"/>
    </source>
</evidence>
<name>A0A9X1YJQ1_9BURK</name>
<organism evidence="13 14">
    <name type="scientific">Scleromatobacter humisilvae</name>
    <dbReference type="NCBI Taxonomy" id="2897159"/>
    <lineage>
        <taxon>Bacteria</taxon>
        <taxon>Pseudomonadati</taxon>
        <taxon>Pseudomonadota</taxon>
        <taxon>Betaproteobacteria</taxon>
        <taxon>Burkholderiales</taxon>
        <taxon>Sphaerotilaceae</taxon>
        <taxon>Scleromatobacter</taxon>
    </lineage>
</organism>
<evidence type="ECO:0000256" key="9">
    <source>
        <dbReference type="ARBA" id="ARBA00023303"/>
    </source>
</evidence>
<dbReference type="GO" id="GO:0062054">
    <property type="term" value="F:fluoride channel activity"/>
    <property type="evidence" value="ECO:0007669"/>
    <property type="project" value="UniProtKB-UniRule"/>
</dbReference>
<keyword evidence="12" id="KW-0479">Metal-binding</keyword>
<evidence type="ECO:0000256" key="2">
    <source>
        <dbReference type="ARBA" id="ARBA00022475"/>
    </source>
</evidence>
<dbReference type="Pfam" id="PF02537">
    <property type="entry name" value="CRCB"/>
    <property type="match status" value="1"/>
</dbReference>
<comment type="subcellular location">
    <subcellularLocation>
        <location evidence="1 12">Cell membrane</location>
        <topology evidence="1 12">Multi-pass membrane protein</topology>
    </subcellularLocation>
</comment>
<reference evidence="13" key="1">
    <citation type="submission" date="2021-11" db="EMBL/GenBank/DDBJ databases">
        <title>BS-T2-15 a new species belonging to the Comamonadaceae family isolated from the soil of a French oak forest.</title>
        <authorList>
            <person name="Mieszkin S."/>
            <person name="Alain K."/>
        </authorList>
    </citation>
    <scope>NUCLEOTIDE SEQUENCE</scope>
    <source>
        <strain evidence="13">BS-T2-15</strain>
    </source>
</reference>
<keyword evidence="14" id="KW-1185">Reference proteome</keyword>
<dbReference type="RefSeq" id="WP_275682084.1">
    <property type="nucleotide sequence ID" value="NZ_JAJLJH010000002.1"/>
</dbReference>
<evidence type="ECO:0000313" key="13">
    <source>
        <dbReference type="EMBL" id="MCK9686053.1"/>
    </source>
</evidence>
<sequence>MSATPLVPTPAMVNTLSTWSQAGLVSLGGVAGCLARWRMGVWLNVPPWPIAMGTLAVNVIGGLAVGFLMAVFARYPSEAWRLLAITGFLGGMTTFSAFTAESLGLLIKGQVGLAIVHSCVHVFGALIAAALGWQIGRWVLA</sequence>
<keyword evidence="8 12" id="KW-0472">Membrane</keyword>
<feature type="transmembrane region" description="Helical" evidence="12">
    <location>
        <begin position="79"/>
        <end position="99"/>
    </location>
</feature>
<keyword evidence="12" id="KW-0813">Transport</keyword>
<dbReference type="EMBL" id="JAJLJH010000002">
    <property type="protein sequence ID" value="MCK9686053.1"/>
    <property type="molecule type" value="Genomic_DNA"/>
</dbReference>
<gene>
    <name evidence="12" type="primary">fluC</name>
    <name evidence="12" type="synonym">crcB</name>
    <name evidence="13" type="ORF">LPC04_10070</name>
</gene>
<keyword evidence="6 12" id="KW-0915">Sodium</keyword>
<evidence type="ECO:0000256" key="7">
    <source>
        <dbReference type="ARBA" id="ARBA00023065"/>
    </source>
</evidence>
<evidence type="ECO:0000256" key="11">
    <source>
        <dbReference type="ARBA" id="ARBA00035585"/>
    </source>
</evidence>
<keyword evidence="4 12" id="KW-0812">Transmembrane</keyword>